<gene>
    <name evidence="1" type="ORF">HHU12_04065</name>
</gene>
<evidence type="ECO:0000313" key="2">
    <source>
        <dbReference type="Proteomes" id="UP000576082"/>
    </source>
</evidence>
<sequence>MKTISIIVWLLVLPLSLFAKEIQREKSKIKCTYRHTTKPFIGDTLKVTEEFVLISSDKVSMYLSAKAFNISQKANELFSQKTSELFISSFQSGGRILNQMPKTKINNYKVYKFSDSRKVITLTSDFITPFQLEESMDDFDWIITNEMKEILGYQCIKATLGFGVYHLEVWFAPEIPISDGPFVFCGLPGLILKIQDTEKRHSFELLTIEKDGDIEFTIAHPEDVFKGKITKG</sequence>
<dbReference type="AlphaFoldDB" id="A0A7X9P070"/>
<name>A0A7X9P070_9BACT</name>
<keyword evidence="2" id="KW-1185">Reference proteome</keyword>
<dbReference type="Pfam" id="PF22252">
    <property type="entry name" value="PNGase_F-II_N"/>
    <property type="match status" value="1"/>
</dbReference>
<dbReference type="NCBIfam" id="TIGR01200">
    <property type="entry name" value="GLPGLI"/>
    <property type="match status" value="1"/>
</dbReference>
<dbReference type="InterPro" id="IPR005901">
    <property type="entry name" value="GLPGLI"/>
</dbReference>
<dbReference type="Proteomes" id="UP000576082">
    <property type="component" value="Unassembled WGS sequence"/>
</dbReference>
<protein>
    <submittedName>
        <fullName evidence="1">GLPGLI family protein</fullName>
    </submittedName>
</protein>
<reference evidence="1 2" key="1">
    <citation type="submission" date="2020-04" db="EMBL/GenBank/DDBJ databases">
        <title>Flammeovirga sp. SR4, a novel species isolated from seawater.</title>
        <authorList>
            <person name="Wang X."/>
        </authorList>
    </citation>
    <scope>NUCLEOTIDE SEQUENCE [LARGE SCALE GENOMIC DNA]</scope>
    <source>
        <strain evidence="1 2">ATCC 23126</strain>
    </source>
</reference>
<accession>A0A7X9P070</accession>
<proteinExistence type="predicted"/>
<dbReference type="RefSeq" id="WP_169655261.1">
    <property type="nucleotide sequence ID" value="NZ_JABANE010000008.1"/>
</dbReference>
<evidence type="ECO:0000313" key="1">
    <source>
        <dbReference type="EMBL" id="NME67134.1"/>
    </source>
</evidence>
<comment type="caution">
    <text evidence="1">The sequence shown here is derived from an EMBL/GenBank/DDBJ whole genome shotgun (WGS) entry which is preliminary data.</text>
</comment>
<dbReference type="EMBL" id="JABANE010000008">
    <property type="protein sequence ID" value="NME67134.1"/>
    <property type="molecule type" value="Genomic_DNA"/>
</dbReference>
<organism evidence="1 2">
    <name type="scientific">Flammeovirga aprica JL-4</name>
    <dbReference type="NCBI Taxonomy" id="694437"/>
    <lineage>
        <taxon>Bacteria</taxon>
        <taxon>Pseudomonadati</taxon>
        <taxon>Bacteroidota</taxon>
        <taxon>Cytophagia</taxon>
        <taxon>Cytophagales</taxon>
        <taxon>Flammeovirgaceae</taxon>
        <taxon>Flammeovirga</taxon>
    </lineage>
</organism>